<comment type="caution">
    <text evidence="1">The sequence shown here is derived from an EMBL/GenBank/DDBJ whole genome shotgun (WGS) entry which is preliminary data.</text>
</comment>
<accession>A0A4Y2I9H6</accession>
<dbReference type="AlphaFoldDB" id="A0A4Y2I9H6"/>
<evidence type="ECO:0000313" key="1">
    <source>
        <dbReference type="EMBL" id="GBM74275.1"/>
    </source>
</evidence>
<name>A0A4Y2I9H6_ARAVE</name>
<gene>
    <name evidence="1" type="ORF">AVEN_109094_1</name>
</gene>
<proteinExistence type="predicted"/>
<organism evidence="1 2">
    <name type="scientific">Araneus ventricosus</name>
    <name type="common">Orbweaver spider</name>
    <name type="synonym">Epeira ventricosa</name>
    <dbReference type="NCBI Taxonomy" id="182803"/>
    <lineage>
        <taxon>Eukaryota</taxon>
        <taxon>Metazoa</taxon>
        <taxon>Ecdysozoa</taxon>
        <taxon>Arthropoda</taxon>
        <taxon>Chelicerata</taxon>
        <taxon>Arachnida</taxon>
        <taxon>Araneae</taxon>
        <taxon>Araneomorphae</taxon>
        <taxon>Entelegynae</taxon>
        <taxon>Araneoidea</taxon>
        <taxon>Araneidae</taxon>
        <taxon>Araneus</taxon>
    </lineage>
</organism>
<sequence>MMGRWESLAMVINETFTPHKSAHATPKSIIRVETGQNWRGIERKVGYPTYPDIHNSTPHRYARATPKIGRQYGNRSELAWRRTECWIFNISRYPQFHSRHLDCWAINVAGIGTGEGGLRCLWLGARATGNGWICVAGRAPE</sequence>
<keyword evidence="2" id="KW-1185">Reference proteome</keyword>
<protein>
    <submittedName>
        <fullName evidence="1">Uncharacterized protein</fullName>
    </submittedName>
</protein>
<dbReference type="EMBL" id="BGPR01002486">
    <property type="protein sequence ID" value="GBM74275.1"/>
    <property type="molecule type" value="Genomic_DNA"/>
</dbReference>
<dbReference type="Proteomes" id="UP000499080">
    <property type="component" value="Unassembled WGS sequence"/>
</dbReference>
<reference evidence="1 2" key="1">
    <citation type="journal article" date="2019" name="Sci. Rep.">
        <title>Orb-weaving spider Araneus ventricosus genome elucidates the spidroin gene catalogue.</title>
        <authorList>
            <person name="Kono N."/>
            <person name="Nakamura H."/>
            <person name="Ohtoshi R."/>
            <person name="Moran D.A.P."/>
            <person name="Shinohara A."/>
            <person name="Yoshida Y."/>
            <person name="Fujiwara M."/>
            <person name="Mori M."/>
            <person name="Tomita M."/>
            <person name="Arakawa K."/>
        </authorList>
    </citation>
    <scope>NUCLEOTIDE SEQUENCE [LARGE SCALE GENOMIC DNA]</scope>
</reference>
<evidence type="ECO:0000313" key="2">
    <source>
        <dbReference type="Proteomes" id="UP000499080"/>
    </source>
</evidence>